<dbReference type="AlphaFoldDB" id="A0A0C2G587"/>
<reference evidence="2 3" key="1">
    <citation type="submission" date="2013-12" db="EMBL/GenBank/DDBJ databases">
        <title>Draft genome of the parsitic nematode Ancylostoma duodenale.</title>
        <authorList>
            <person name="Mitreva M."/>
        </authorList>
    </citation>
    <scope>NUCLEOTIDE SEQUENCE [LARGE SCALE GENOMIC DNA]</scope>
    <source>
        <strain evidence="2 3">Zhejiang</strain>
    </source>
</reference>
<evidence type="ECO:0000256" key="1">
    <source>
        <dbReference type="SAM" id="MobiDB-lite"/>
    </source>
</evidence>
<feature type="non-terminal residue" evidence="2">
    <location>
        <position position="1"/>
    </location>
</feature>
<keyword evidence="3" id="KW-1185">Reference proteome</keyword>
<evidence type="ECO:0000313" key="2">
    <source>
        <dbReference type="EMBL" id="KIH52226.1"/>
    </source>
</evidence>
<accession>A0A0C2G587</accession>
<feature type="region of interest" description="Disordered" evidence="1">
    <location>
        <begin position="73"/>
        <end position="94"/>
    </location>
</feature>
<gene>
    <name evidence="2" type="ORF">ANCDUO_17675</name>
</gene>
<name>A0A0C2G587_9BILA</name>
<dbReference type="EMBL" id="KN744204">
    <property type="protein sequence ID" value="KIH52226.1"/>
    <property type="molecule type" value="Genomic_DNA"/>
</dbReference>
<organism evidence="2 3">
    <name type="scientific">Ancylostoma duodenale</name>
    <dbReference type="NCBI Taxonomy" id="51022"/>
    <lineage>
        <taxon>Eukaryota</taxon>
        <taxon>Metazoa</taxon>
        <taxon>Ecdysozoa</taxon>
        <taxon>Nematoda</taxon>
        <taxon>Chromadorea</taxon>
        <taxon>Rhabditida</taxon>
        <taxon>Rhabditina</taxon>
        <taxon>Rhabditomorpha</taxon>
        <taxon>Strongyloidea</taxon>
        <taxon>Ancylostomatidae</taxon>
        <taxon>Ancylostomatinae</taxon>
        <taxon>Ancylostoma</taxon>
    </lineage>
</organism>
<sequence length="94" mass="10358">CSTTVYGKFPSFDFGSVTVVDRVTALPPSSKDLDDEYYESVEKQKMSQNFAHYENIIDDPTRCTSWTNILGTNTTAAGSGRISTDNKAVPERSP</sequence>
<protein>
    <submittedName>
        <fullName evidence="2">Uncharacterized protein</fullName>
    </submittedName>
</protein>
<dbReference type="OrthoDB" id="5824531at2759"/>
<proteinExistence type="predicted"/>
<dbReference type="Proteomes" id="UP000054047">
    <property type="component" value="Unassembled WGS sequence"/>
</dbReference>
<feature type="compositionally biased region" description="Polar residues" evidence="1">
    <location>
        <begin position="73"/>
        <end position="86"/>
    </location>
</feature>
<evidence type="ECO:0000313" key="3">
    <source>
        <dbReference type="Proteomes" id="UP000054047"/>
    </source>
</evidence>